<keyword evidence="1" id="KW-1133">Transmembrane helix</keyword>
<keyword evidence="1" id="KW-0812">Transmembrane</keyword>
<dbReference type="Proteomes" id="UP000319627">
    <property type="component" value="Unassembled WGS sequence"/>
</dbReference>
<evidence type="ECO:0000256" key="1">
    <source>
        <dbReference type="SAM" id="Phobius"/>
    </source>
</evidence>
<name>A0A562J0J0_9GAMM</name>
<accession>A0A562J0J0</accession>
<keyword evidence="1" id="KW-0472">Membrane</keyword>
<dbReference type="EMBL" id="VLKG01000003">
    <property type="protein sequence ID" value="TWH76315.1"/>
    <property type="molecule type" value="Genomic_DNA"/>
</dbReference>
<reference evidence="2 3" key="1">
    <citation type="submission" date="2019-07" db="EMBL/GenBank/DDBJ databases">
        <title>Genomic Encyclopedia of Type Strains, Phase I: the one thousand microbial genomes (KMG-I) project.</title>
        <authorList>
            <person name="Kyrpides N."/>
        </authorList>
    </citation>
    <scope>NUCLEOTIDE SEQUENCE [LARGE SCALE GENOMIC DNA]</scope>
    <source>
        <strain evidence="2 3">DSM 375</strain>
    </source>
</reference>
<evidence type="ECO:0008006" key="4">
    <source>
        <dbReference type="Google" id="ProtNLM"/>
    </source>
</evidence>
<dbReference type="RefSeq" id="WP_144570960.1">
    <property type="nucleotide sequence ID" value="NZ_VLKG01000003.1"/>
</dbReference>
<feature type="transmembrane region" description="Helical" evidence="1">
    <location>
        <begin position="29"/>
        <end position="50"/>
    </location>
</feature>
<proteinExistence type="predicted"/>
<evidence type="ECO:0000313" key="3">
    <source>
        <dbReference type="Proteomes" id="UP000319627"/>
    </source>
</evidence>
<comment type="caution">
    <text evidence="2">The sequence shown here is derived from an EMBL/GenBank/DDBJ whole genome shotgun (WGS) entry which is preliminary data.</text>
</comment>
<dbReference type="AlphaFoldDB" id="A0A562J0J0"/>
<feature type="transmembrane region" description="Helical" evidence="1">
    <location>
        <begin position="57"/>
        <end position="77"/>
    </location>
</feature>
<feature type="transmembrane region" description="Helical" evidence="1">
    <location>
        <begin position="83"/>
        <end position="102"/>
    </location>
</feature>
<dbReference type="OrthoDB" id="6919381at2"/>
<evidence type="ECO:0000313" key="2">
    <source>
        <dbReference type="EMBL" id="TWH76315.1"/>
    </source>
</evidence>
<organism evidence="2 3">
    <name type="scientific">Azomonas agilis</name>
    <dbReference type="NCBI Taxonomy" id="116849"/>
    <lineage>
        <taxon>Bacteria</taxon>
        <taxon>Pseudomonadati</taxon>
        <taxon>Pseudomonadota</taxon>
        <taxon>Gammaproteobacteria</taxon>
        <taxon>Pseudomonadales</taxon>
        <taxon>Pseudomonadaceae</taxon>
        <taxon>Azomonas</taxon>
    </lineage>
</organism>
<protein>
    <recommendedName>
        <fullName evidence="4">DUF3649 domain-containing protein</fullName>
    </recommendedName>
</protein>
<keyword evidence="3" id="KW-1185">Reference proteome</keyword>
<gene>
    <name evidence="2" type="ORF">LX59_01238</name>
</gene>
<sequence length="107" mass="12158">MYAYWCRWYERLDVALQNRRGWDVTARTLLAIFGGYGLTVLITISLSFALPLPKAQAVLAATLMSFCFYAILVIWAFCAATALRAWCWALYLAIPPALHLLLRGLWV</sequence>